<dbReference type="AlphaFoldDB" id="I7ANJ7"/>
<protein>
    <submittedName>
        <fullName evidence="3">WD40 domain-containing protein</fullName>
    </submittedName>
</protein>
<feature type="repeat" description="WD" evidence="1">
    <location>
        <begin position="154"/>
        <end position="195"/>
    </location>
</feature>
<dbReference type="GO" id="GO:0071013">
    <property type="term" value="C:catalytic step 2 spliceosome"/>
    <property type="evidence" value="ECO:0007669"/>
    <property type="project" value="InterPro"/>
</dbReference>
<dbReference type="SMART" id="SM00320">
    <property type="entry name" value="WD40"/>
    <property type="match status" value="5"/>
</dbReference>
<dbReference type="Gene3D" id="2.130.10.10">
    <property type="entry name" value="YVTN repeat-like/Quinoprotein amine dehydrogenase"/>
    <property type="match status" value="2"/>
</dbReference>
<keyword evidence="4" id="KW-1185">Reference proteome</keyword>
<reference evidence="3 4" key="1">
    <citation type="journal article" date="2012" name="Proc. Natl. Acad. Sci. U.S.A.">
        <title>Gain and loss of multiple functionally related, horizontally transferred genes in the reduced genomes of two microsporidian parasites.</title>
        <authorList>
            <person name="Pombert J.-F."/>
            <person name="Selman M."/>
            <person name="Burki F."/>
            <person name="Bardell F.T."/>
            <person name="Farinelli L."/>
            <person name="Solter L.F."/>
            <person name="Whitman D.W."/>
            <person name="Weiss L.M."/>
            <person name="Corradi N."/>
            <person name="Keeling P.J."/>
        </authorList>
    </citation>
    <scope>NUCLEOTIDE SEQUENCE [LARGE SCALE GENOMIC DNA]</scope>
    <source>
        <strain evidence="3 4">SJ-2008</strain>
    </source>
</reference>
<dbReference type="GO" id="GO:0003729">
    <property type="term" value="F:mRNA binding"/>
    <property type="evidence" value="ECO:0007669"/>
    <property type="project" value="TreeGrafter"/>
</dbReference>
<dbReference type="InterPro" id="IPR001680">
    <property type="entry name" value="WD40_rpt"/>
</dbReference>
<proteinExistence type="predicted"/>
<dbReference type="KEGG" id="ero:EROM_070980"/>
<dbReference type="PROSITE" id="PS50294">
    <property type="entry name" value="WD_REPEATS_REGION"/>
    <property type="match status" value="1"/>
</dbReference>
<evidence type="ECO:0000256" key="1">
    <source>
        <dbReference type="PROSITE-ProRule" id="PRU00221"/>
    </source>
</evidence>
<name>I7ANJ7_ENCRO</name>
<dbReference type="PROSITE" id="PS50082">
    <property type="entry name" value="WD_REPEATS_2"/>
    <property type="match status" value="2"/>
</dbReference>
<dbReference type="Pfam" id="PF00400">
    <property type="entry name" value="WD40"/>
    <property type="match status" value="2"/>
</dbReference>
<dbReference type="VEuPathDB" id="MicrosporidiaDB:EROM_070980"/>
<dbReference type="RefSeq" id="XP_009264846.1">
    <property type="nucleotide sequence ID" value="XM_009266571.1"/>
</dbReference>
<dbReference type="PANTHER" id="PTHR43979:SF1">
    <property type="entry name" value="PRE-MRNA-PROCESSING FACTOR 17"/>
    <property type="match status" value="1"/>
</dbReference>
<dbReference type="SUPFAM" id="SSF50978">
    <property type="entry name" value="WD40 repeat-like"/>
    <property type="match status" value="1"/>
</dbReference>
<dbReference type="OrthoDB" id="2191304at2759"/>
<dbReference type="HOGENOM" id="CLU_657374_0_0_1"/>
<evidence type="ECO:0000313" key="3">
    <source>
        <dbReference type="EMBL" id="AFN83349.1"/>
    </source>
</evidence>
<evidence type="ECO:0000313" key="4">
    <source>
        <dbReference type="Proteomes" id="UP000010094"/>
    </source>
</evidence>
<dbReference type="Proteomes" id="UP000010094">
    <property type="component" value="Chromosome VII"/>
</dbReference>
<feature type="compositionally biased region" description="Basic and acidic residues" evidence="2">
    <location>
        <begin position="20"/>
        <end position="30"/>
    </location>
</feature>
<sequence>MNEEYEMSEKDYKKMRKSQPKRERILREDFGDPSEIGGFKGPWSRFVGAREDKKGPRDVKEEQSLRRIVNKHCLTVGKERSRSNYFLSMEDASLSRVPSKRFLVPKGNIMLFHDHKDMVSSVSLFRRHKLLLTSGLDGKAYLYNLRAGDLVTTYMGHSKGVSSATLSECESKFSTISFDGFLKVWDIETGRCNAKIDLECPLTCQSFKELGKAVFIGGLDGRIRTVDTRNRKALNGAKEESHPSRQTTFGPSSICDILLVEQDNFLVFTRKKGSLHYLDLRNDRIVKTHNGSCSFIGLNPEENTLMITASDEVILLDVSTLEEGGERIKALGCSTRVKASPDGSMLCFGDTNGLVNFIARSSTKETSLGSTSEALTTIDWIDGSSSSLVSGDVLGNIKVWE</sequence>
<gene>
    <name evidence="3" type="ordered locus">EROM_070980</name>
</gene>
<feature type="region of interest" description="Disordered" evidence="2">
    <location>
        <begin position="1"/>
        <end position="59"/>
    </location>
</feature>
<feature type="repeat" description="WD" evidence="1">
    <location>
        <begin position="112"/>
        <end position="153"/>
    </location>
</feature>
<feature type="compositionally biased region" description="Basic and acidic residues" evidence="2">
    <location>
        <begin position="48"/>
        <end position="59"/>
    </location>
</feature>
<dbReference type="InterPro" id="IPR036322">
    <property type="entry name" value="WD40_repeat_dom_sf"/>
</dbReference>
<dbReference type="InterPro" id="IPR032847">
    <property type="entry name" value="PRPF17"/>
</dbReference>
<dbReference type="GO" id="GO:0000398">
    <property type="term" value="P:mRNA splicing, via spliceosome"/>
    <property type="evidence" value="ECO:0007669"/>
    <property type="project" value="InterPro"/>
</dbReference>
<accession>I7ANJ7</accession>
<evidence type="ECO:0000256" key="2">
    <source>
        <dbReference type="SAM" id="MobiDB-lite"/>
    </source>
</evidence>
<dbReference type="PANTHER" id="PTHR43979">
    <property type="entry name" value="PRE-MRNA-PROCESSING FACTOR 17"/>
    <property type="match status" value="1"/>
</dbReference>
<dbReference type="InterPro" id="IPR015943">
    <property type="entry name" value="WD40/YVTN_repeat-like_dom_sf"/>
</dbReference>
<organism evidence="3 4">
    <name type="scientific">Encephalitozoon romaleae (strain SJ-2008)</name>
    <name type="common">Microsporidian parasite</name>
    <dbReference type="NCBI Taxonomy" id="1178016"/>
    <lineage>
        <taxon>Eukaryota</taxon>
        <taxon>Fungi</taxon>
        <taxon>Fungi incertae sedis</taxon>
        <taxon>Microsporidia</taxon>
        <taxon>Unikaryonidae</taxon>
        <taxon>Encephalitozoon</taxon>
    </lineage>
</organism>
<keyword evidence="1" id="KW-0853">WD repeat</keyword>
<dbReference type="EMBL" id="CP003524">
    <property type="protein sequence ID" value="AFN83349.1"/>
    <property type="molecule type" value="Genomic_DNA"/>
</dbReference>
<dbReference type="GeneID" id="20521658"/>